<reference evidence="3 4" key="1">
    <citation type="submission" date="2024-05" db="EMBL/GenBank/DDBJ databases">
        <title>Sinomonas sp. nov., isolated from a waste landfill.</title>
        <authorList>
            <person name="Zhao Y."/>
        </authorList>
    </citation>
    <scope>NUCLEOTIDE SEQUENCE [LARGE SCALE GENOMIC DNA]</scope>
    <source>
        <strain evidence="3 4">CCTCC AB2014300</strain>
    </source>
</reference>
<gene>
    <name evidence="3" type="ORF">ABCQ75_13515</name>
</gene>
<keyword evidence="1" id="KW-1133">Transmembrane helix</keyword>
<name>A0ABU9X256_9MICC</name>
<feature type="transmembrane region" description="Helical" evidence="1">
    <location>
        <begin position="40"/>
        <end position="56"/>
    </location>
</feature>
<evidence type="ECO:0000313" key="4">
    <source>
        <dbReference type="Proteomes" id="UP001422074"/>
    </source>
</evidence>
<feature type="transmembrane region" description="Helical" evidence="1">
    <location>
        <begin position="15"/>
        <end position="34"/>
    </location>
</feature>
<organism evidence="3 4">
    <name type="scientific">Sinomonas halotolerans</name>
    <dbReference type="NCBI Taxonomy" id="1644133"/>
    <lineage>
        <taxon>Bacteria</taxon>
        <taxon>Bacillati</taxon>
        <taxon>Actinomycetota</taxon>
        <taxon>Actinomycetes</taxon>
        <taxon>Micrococcales</taxon>
        <taxon>Micrococcaceae</taxon>
        <taxon>Sinomonas</taxon>
    </lineage>
</organism>
<feature type="transmembrane region" description="Helical" evidence="1">
    <location>
        <begin position="244"/>
        <end position="265"/>
    </location>
</feature>
<dbReference type="EC" id="3.4.-.-" evidence="3"/>
<evidence type="ECO:0000259" key="2">
    <source>
        <dbReference type="Pfam" id="PF02517"/>
    </source>
</evidence>
<dbReference type="Pfam" id="PF02517">
    <property type="entry name" value="Rce1-like"/>
    <property type="match status" value="1"/>
</dbReference>
<feature type="transmembrane region" description="Helical" evidence="1">
    <location>
        <begin position="130"/>
        <end position="149"/>
    </location>
</feature>
<keyword evidence="1" id="KW-0812">Transmembrane</keyword>
<keyword evidence="3" id="KW-0645">Protease</keyword>
<keyword evidence="3" id="KW-0378">Hydrolase</keyword>
<sequence length="275" mass="30385">MVRAKVREVPAPTRVGPLGTAAAALVVGSAVVLYVFREPLPGYAVMAAGLVLALGVDRALLRSLALIAAGLVIVSTISVEADISYPNMALMGTVLSLAVAVPYLVSRYVFRERAVSFPWRAGHRWSRVQWAYLVFVIAAAWLILPFYFITSGAYRNWPAVAAPDEIARLFVGVNAVGIWDELFFVCTVYVLLRRHFPDWLANVLMSVAFVAFLWELGYREWGPALTIPFALLQAFTFSITRSLAYVVTVHLLFDLVVFLVIVHAHHPEALPIFLV</sequence>
<evidence type="ECO:0000313" key="3">
    <source>
        <dbReference type="EMBL" id="MEN2745546.1"/>
    </source>
</evidence>
<feature type="transmembrane region" description="Helical" evidence="1">
    <location>
        <begin position="63"/>
        <end position="83"/>
    </location>
</feature>
<dbReference type="InterPro" id="IPR003675">
    <property type="entry name" value="Rce1/LyrA-like_dom"/>
</dbReference>
<dbReference type="Proteomes" id="UP001422074">
    <property type="component" value="Unassembled WGS sequence"/>
</dbReference>
<dbReference type="GO" id="GO:0006508">
    <property type="term" value="P:proteolysis"/>
    <property type="evidence" value="ECO:0007669"/>
    <property type="project" value="UniProtKB-KW"/>
</dbReference>
<feature type="transmembrane region" description="Helical" evidence="1">
    <location>
        <begin position="199"/>
        <end position="215"/>
    </location>
</feature>
<feature type="domain" description="CAAX prenyl protease 2/Lysostaphin resistance protein A-like" evidence="2">
    <location>
        <begin position="166"/>
        <end position="256"/>
    </location>
</feature>
<protein>
    <submittedName>
        <fullName evidence="3">CPBP family glutamic-type intramembrane protease</fullName>
        <ecNumber evidence="3">3.4.-.-</ecNumber>
    </submittedName>
</protein>
<keyword evidence="4" id="KW-1185">Reference proteome</keyword>
<proteinExistence type="predicted"/>
<feature type="transmembrane region" description="Helical" evidence="1">
    <location>
        <begin position="89"/>
        <end position="110"/>
    </location>
</feature>
<dbReference type="GO" id="GO:0008233">
    <property type="term" value="F:peptidase activity"/>
    <property type="evidence" value="ECO:0007669"/>
    <property type="project" value="UniProtKB-KW"/>
</dbReference>
<feature type="transmembrane region" description="Helical" evidence="1">
    <location>
        <begin position="169"/>
        <end position="192"/>
    </location>
</feature>
<comment type="caution">
    <text evidence="3">The sequence shown here is derived from an EMBL/GenBank/DDBJ whole genome shotgun (WGS) entry which is preliminary data.</text>
</comment>
<dbReference type="EMBL" id="JBDFRB010000014">
    <property type="protein sequence ID" value="MEN2745546.1"/>
    <property type="molecule type" value="Genomic_DNA"/>
</dbReference>
<accession>A0ABU9X256</accession>
<evidence type="ECO:0000256" key="1">
    <source>
        <dbReference type="SAM" id="Phobius"/>
    </source>
</evidence>
<dbReference type="RefSeq" id="WP_345885978.1">
    <property type="nucleotide sequence ID" value="NZ_JBDFRB010000014.1"/>
</dbReference>
<keyword evidence="1" id="KW-0472">Membrane</keyword>
<feature type="transmembrane region" description="Helical" evidence="1">
    <location>
        <begin position="221"/>
        <end position="237"/>
    </location>
</feature>